<dbReference type="Gene3D" id="3.90.1340.10">
    <property type="entry name" value="Phage tail collar domain"/>
    <property type="match status" value="1"/>
</dbReference>
<evidence type="ECO:0000313" key="2">
    <source>
        <dbReference type="EMBL" id="SHO65139.1"/>
    </source>
</evidence>
<reference evidence="3" key="1">
    <citation type="submission" date="2016-12" db="EMBL/GenBank/DDBJ databases">
        <authorList>
            <person name="Varghese N."/>
            <person name="Submissions S."/>
        </authorList>
    </citation>
    <scope>NUCLEOTIDE SEQUENCE [LARGE SCALE GENOMIC DNA]</scope>
    <source>
        <strain evidence="3">DSM 25035</strain>
    </source>
</reference>
<sequence>MTPTLGEIRMFAGNFAPRSWAFCNGQLMPIAQNQALFSILGTTYGGDGRTTFALPDLRGRVPISPGQGAGLTEFRLGQRSGRNDVTITAQNLPPHSHTFNVSNAAGTSSTPVGNVPANSQVQIERGGTEHPVNSSGTNANATMGPSAIANNGGNQPVSIMNPFLGLHYIIALQGIFPSRN</sequence>
<evidence type="ECO:0000313" key="3">
    <source>
        <dbReference type="Proteomes" id="UP000184609"/>
    </source>
</evidence>
<name>A0A1M7ZJZ9_9BACT</name>
<gene>
    <name evidence="2" type="ORF">SAMN04488108_3889</name>
</gene>
<dbReference type="STRING" id="1073327.SAMN04488108_3889"/>
<dbReference type="OrthoDB" id="9810174at2"/>
<dbReference type="InterPro" id="IPR037053">
    <property type="entry name" value="Phage_tail_collar_dom_sf"/>
</dbReference>
<accession>A0A1M7ZJZ9</accession>
<dbReference type="SUPFAM" id="SSF88874">
    <property type="entry name" value="Receptor-binding domain of short tail fibre protein gp12"/>
    <property type="match status" value="1"/>
</dbReference>
<keyword evidence="3" id="KW-1185">Reference proteome</keyword>
<dbReference type="InterPro" id="IPR011083">
    <property type="entry name" value="Phage_tail_collar_dom"/>
</dbReference>
<proteinExistence type="predicted"/>
<feature type="domain" description="Phage tail collar" evidence="1">
    <location>
        <begin position="6"/>
        <end position="62"/>
    </location>
</feature>
<evidence type="ECO:0000259" key="1">
    <source>
        <dbReference type="Pfam" id="PF07484"/>
    </source>
</evidence>
<dbReference type="AlphaFoldDB" id="A0A1M7ZJZ9"/>
<dbReference type="Pfam" id="PF07484">
    <property type="entry name" value="Collar"/>
    <property type="match status" value="1"/>
</dbReference>
<organism evidence="2 3">
    <name type="scientific">Algoriphagus zhangzhouensis</name>
    <dbReference type="NCBI Taxonomy" id="1073327"/>
    <lineage>
        <taxon>Bacteria</taxon>
        <taxon>Pseudomonadati</taxon>
        <taxon>Bacteroidota</taxon>
        <taxon>Cytophagia</taxon>
        <taxon>Cytophagales</taxon>
        <taxon>Cyclobacteriaceae</taxon>
        <taxon>Algoriphagus</taxon>
    </lineage>
</organism>
<dbReference type="Proteomes" id="UP000184609">
    <property type="component" value="Unassembled WGS sequence"/>
</dbReference>
<protein>
    <submittedName>
        <fullName evidence="2">Microcystin-dependent protein</fullName>
    </submittedName>
</protein>
<dbReference type="RefSeq" id="WP_073573476.1">
    <property type="nucleotide sequence ID" value="NZ_FRXN01000006.1"/>
</dbReference>
<dbReference type="EMBL" id="FRXN01000006">
    <property type="protein sequence ID" value="SHO65139.1"/>
    <property type="molecule type" value="Genomic_DNA"/>
</dbReference>